<evidence type="ECO:0000256" key="10">
    <source>
        <dbReference type="ARBA" id="ARBA00025699"/>
    </source>
</evidence>
<feature type="domain" description="Ribosomal RNA small subunit methyltransferase E PUA-like" evidence="14">
    <location>
        <begin position="20"/>
        <end position="63"/>
    </location>
</feature>
<dbReference type="InterPro" id="IPR046886">
    <property type="entry name" value="RsmE_MTase_dom"/>
</dbReference>
<dbReference type="InterPro" id="IPR046887">
    <property type="entry name" value="RsmE_PUA-like"/>
</dbReference>
<keyword evidence="8 12" id="KW-0808">Transferase</keyword>
<keyword evidence="9 12" id="KW-0949">S-adenosyl-L-methionine</keyword>
<reference evidence="15 16" key="1">
    <citation type="submission" date="2024-03" db="EMBL/GenBank/DDBJ databases">
        <title>Natural products discovery in diverse microorganisms through a two-stage MS feature dereplication strategy.</title>
        <authorList>
            <person name="Zhang R."/>
        </authorList>
    </citation>
    <scope>NUCLEOTIDE SEQUENCE [LARGE SCALE GENOMIC DNA]</scope>
    <source>
        <strain evidence="15 16">18930</strain>
    </source>
</reference>
<dbReference type="NCBIfam" id="TIGR00046">
    <property type="entry name" value="RsmE family RNA methyltransferase"/>
    <property type="match status" value="1"/>
</dbReference>
<dbReference type="GO" id="GO:0008168">
    <property type="term" value="F:methyltransferase activity"/>
    <property type="evidence" value="ECO:0007669"/>
    <property type="project" value="UniProtKB-KW"/>
</dbReference>
<dbReference type="PANTHER" id="PTHR30027">
    <property type="entry name" value="RIBOSOMAL RNA SMALL SUBUNIT METHYLTRANSFERASE E"/>
    <property type="match status" value="1"/>
</dbReference>
<dbReference type="SUPFAM" id="SSF75217">
    <property type="entry name" value="alpha/beta knot"/>
    <property type="match status" value="1"/>
</dbReference>
<accession>A0ABZ2PLP3</accession>
<dbReference type="Pfam" id="PF04452">
    <property type="entry name" value="Methyltrans_RNA"/>
    <property type="match status" value="1"/>
</dbReference>
<dbReference type="SUPFAM" id="SSF88697">
    <property type="entry name" value="PUA domain-like"/>
    <property type="match status" value="1"/>
</dbReference>
<dbReference type="PIRSF" id="PIRSF015601">
    <property type="entry name" value="MTase_slr0722"/>
    <property type="match status" value="1"/>
</dbReference>
<evidence type="ECO:0000256" key="1">
    <source>
        <dbReference type="ARBA" id="ARBA00004496"/>
    </source>
</evidence>
<evidence type="ECO:0000256" key="6">
    <source>
        <dbReference type="ARBA" id="ARBA00022552"/>
    </source>
</evidence>
<dbReference type="Gene3D" id="2.40.240.20">
    <property type="entry name" value="Hypothetical PUA domain-like, domain 1"/>
    <property type="match status" value="1"/>
</dbReference>
<evidence type="ECO:0000313" key="15">
    <source>
        <dbReference type="EMBL" id="WXG70089.1"/>
    </source>
</evidence>
<dbReference type="NCBIfam" id="NF008693">
    <property type="entry name" value="PRK11713.2-3"/>
    <property type="match status" value="1"/>
</dbReference>
<sequence>MAATVFYLTPLPGVGGTAVLDGKEGHHAATVRRIRVGERILLSDGAGGLADTVVTAVERDRLEMAVTSRSEAARPTPTIGLIQALPKAERSELSVELATEAGIDSIVPWQSARCVARWEGAKAVKGVTRWRAVAAAASKQSRRPFVPDVLDLHDTAGVVELVRSVVDRGGLVAVLHEAATAEFSSLPFRDVSEALLVVGPEGGIDDKEIARLTDAGATAVMLGPTVLRTSTAAAVALGAIGAITDRWAQAPLDFGSSE</sequence>
<keyword evidence="7 12" id="KW-0489">Methyltransferase</keyword>
<dbReference type="Proteomes" id="UP001432000">
    <property type="component" value="Chromosome"/>
</dbReference>
<dbReference type="InterPro" id="IPR006700">
    <property type="entry name" value="RsmE"/>
</dbReference>
<evidence type="ECO:0000259" key="13">
    <source>
        <dbReference type="Pfam" id="PF04452"/>
    </source>
</evidence>
<dbReference type="GO" id="GO:0032259">
    <property type="term" value="P:methylation"/>
    <property type="evidence" value="ECO:0007669"/>
    <property type="project" value="UniProtKB-KW"/>
</dbReference>
<comment type="subcellular location">
    <subcellularLocation>
        <location evidence="1 12">Cytoplasm</location>
    </subcellularLocation>
</comment>
<dbReference type="PANTHER" id="PTHR30027:SF3">
    <property type="entry name" value="16S RRNA (URACIL(1498)-N(3))-METHYLTRANSFERASE"/>
    <property type="match status" value="1"/>
</dbReference>
<proteinExistence type="inferred from homology"/>
<protein>
    <recommendedName>
        <fullName evidence="4 12">Ribosomal RNA small subunit methyltransferase E</fullName>
        <ecNumber evidence="3 12">2.1.1.193</ecNumber>
    </recommendedName>
</protein>
<gene>
    <name evidence="15" type="ORF">WDS16_06075</name>
</gene>
<evidence type="ECO:0000256" key="3">
    <source>
        <dbReference type="ARBA" id="ARBA00012328"/>
    </source>
</evidence>
<dbReference type="InterPro" id="IPR015947">
    <property type="entry name" value="PUA-like_sf"/>
</dbReference>
<evidence type="ECO:0000256" key="5">
    <source>
        <dbReference type="ARBA" id="ARBA00022490"/>
    </source>
</evidence>
<feature type="domain" description="Ribosomal RNA small subunit methyltransferase E methyltransferase" evidence="13">
    <location>
        <begin position="77"/>
        <end position="240"/>
    </location>
</feature>
<dbReference type="InterPro" id="IPR029028">
    <property type="entry name" value="Alpha/beta_knot_MTases"/>
</dbReference>
<evidence type="ECO:0000313" key="16">
    <source>
        <dbReference type="Proteomes" id="UP001432000"/>
    </source>
</evidence>
<comment type="function">
    <text evidence="10 12">Specifically methylates the N3 position of the uracil ring of uridine 1498 (m3U1498) in 16S rRNA. Acts on the fully assembled 30S ribosomal subunit.</text>
</comment>
<evidence type="ECO:0000256" key="4">
    <source>
        <dbReference type="ARBA" id="ARBA00013673"/>
    </source>
</evidence>
<evidence type="ECO:0000256" key="7">
    <source>
        <dbReference type="ARBA" id="ARBA00022603"/>
    </source>
</evidence>
<keyword evidence="16" id="KW-1185">Reference proteome</keyword>
<keyword evidence="6 12" id="KW-0698">rRNA processing</keyword>
<evidence type="ECO:0000256" key="2">
    <source>
        <dbReference type="ARBA" id="ARBA00005528"/>
    </source>
</evidence>
<comment type="catalytic activity">
    <reaction evidence="11 12">
        <text>uridine(1498) in 16S rRNA + S-adenosyl-L-methionine = N(3)-methyluridine(1498) in 16S rRNA + S-adenosyl-L-homocysteine + H(+)</text>
        <dbReference type="Rhea" id="RHEA:42920"/>
        <dbReference type="Rhea" id="RHEA-COMP:10283"/>
        <dbReference type="Rhea" id="RHEA-COMP:10284"/>
        <dbReference type="ChEBI" id="CHEBI:15378"/>
        <dbReference type="ChEBI" id="CHEBI:57856"/>
        <dbReference type="ChEBI" id="CHEBI:59789"/>
        <dbReference type="ChEBI" id="CHEBI:65315"/>
        <dbReference type="ChEBI" id="CHEBI:74502"/>
        <dbReference type="EC" id="2.1.1.193"/>
    </reaction>
</comment>
<evidence type="ECO:0000256" key="11">
    <source>
        <dbReference type="ARBA" id="ARBA00047944"/>
    </source>
</evidence>
<evidence type="ECO:0000256" key="8">
    <source>
        <dbReference type="ARBA" id="ARBA00022679"/>
    </source>
</evidence>
<evidence type="ECO:0000256" key="9">
    <source>
        <dbReference type="ARBA" id="ARBA00022691"/>
    </source>
</evidence>
<keyword evidence="5 12" id="KW-0963">Cytoplasm</keyword>
<dbReference type="EMBL" id="CP147846">
    <property type="protein sequence ID" value="WXG70089.1"/>
    <property type="molecule type" value="Genomic_DNA"/>
</dbReference>
<organism evidence="15 16">
    <name type="scientific">Rhodococcus sovatensis</name>
    <dbReference type="NCBI Taxonomy" id="1805840"/>
    <lineage>
        <taxon>Bacteria</taxon>
        <taxon>Bacillati</taxon>
        <taxon>Actinomycetota</taxon>
        <taxon>Actinomycetes</taxon>
        <taxon>Mycobacteriales</taxon>
        <taxon>Nocardiaceae</taxon>
        <taxon>Rhodococcus</taxon>
    </lineage>
</organism>
<dbReference type="Gene3D" id="3.40.1280.10">
    <property type="match status" value="1"/>
</dbReference>
<name>A0ABZ2PLP3_9NOCA</name>
<dbReference type="EC" id="2.1.1.193" evidence="3 12"/>
<dbReference type="RefSeq" id="WP_338891266.1">
    <property type="nucleotide sequence ID" value="NZ_CP147846.1"/>
</dbReference>
<dbReference type="InterPro" id="IPR029026">
    <property type="entry name" value="tRNA_m1G_MTases_N"/>
</dbReference>
<evidence type="ECO:0000256" key="12">
    <source>
        <dbReference type="PIRNR" id="PIRNR015601"/>
    </source>
</evidence>
<evidence type="ECO:0000259" key="14">
    <source>
        <dbReference type="Pfam" id="PF20260"/>
    </source>
</evidence>
<comment type="similarity">
    <text evidence="2 12">Belongs to the RNA methyltransferase RsmE family.</text>
</comment>
<dbReference type="Pfam" id="PF20260">
    <property type="entry name" value="PUA_4"/>
    <property type="match status" value="1"/>
</dbReference>
<dbReference type="CDD" id="cd18084">
    <property type="entry name" value="RsmE-like"/>
    <property type="match status" value="1"/>
</dbReference>